<evidence type="ECO:0000313" key="4">
    <source>
        <dbReference type="Proteomes" id="UP001056708"/>
    </source>
</evidence>
<dbReference type="Pfam" id="PF19995">
    <property type="entry name" value="iSTAND"/>
    <property type="match status" value="1"/>
</dbReference>
<name>A0ABY5AU22_9CYAN</name>
<proteinExistence type="predicted"/>
<keyword evidence="4" id="KW-1185">Reference proteome</keyword>
<dbReference type="EMBL" id="CP098611">
    <property type="protein sequence ID" value="USR92717.1"/>
    <property type="molecule type" value="Genomic_DNA"/>
</dbReference>
<evidence type="ECO:0000313" key="3">
    <source>
        <dbReference type="EMBL" id="USR92717.1"/>
    </source>
</evidence>
<reference evidence="3" key="1">
    <citation type="submission" date="2022-06" db="EMBL/GenBank/DDBJ databases">
        <title>Genome sequence of Phormidium yuhuli AB48 isolated from an industrial photobioreactor environment.</title>
        <authorList>
            <person name="Qiu Y."/>
            <person name="Noonan A.J.C."/>
            <person name="Dofher K."/>
            <person name="Koch M."/>
            <person name="Kieft B."/>
            <person name="Lin X."/>
            <person name="Ziels R.M."/>
            <person name="Hallam S.J."/>
        </authorList>
    </citation>
    <scope>NUCLEOTIDE SEQUENCE</scope>
    <source>
        <strain evidence="3">AB48</strain>
    </source>
</reference>
<sequence>MSRRLKGLRQRLITLDEEIEIAEAELSTINDDVNYKRKERALNTLYSRYDTLEAEIQELELKSSKKRSDSKIITFKKGFQGNFISIDYCQSKQYFGRISNQVQQSGGAAAFFLNEAYRLRGDILAQHIEDTLSTQCQDIQSFPIEFAPGEPKNQEVLLSKILGYLGESEPATPEQVIAQICQSLQIGSIRVFKIYNWDELQDPYHVLKWFLDSFWLPLIDRCQSHCQIEKLVKVQLFALIICQSNDPDILKQPYYAEHDTYNPCQVSRETSLVHLPLSCWTETEIKDWMCRFPPPKYTRNFPAIQDLARRFYRTTEGVPVNVVELILKEYENMEAG</sequence>
<dbReference type="InterPro" id="IPR045475">
    <property type="entry name" value="iSTAND"/>
</dbReference>
<evidence type="ECO:0000256" key="1">
    <source>
        <dbReference type="SAM" id="Coils"/>
    </source>
</evidence>
<keyword evidence="1" id="KW-0175">Coiled coil</keyword>
<protein>
    <recommendedName>
        <fullName evidence="2">Inactive STAND domain-containing protein</fullName>
    </recommendedName>
</protein>
<feature type="domain" description="Inactive STAND" evidence="2">
    <location>
        <begin position="85"/>
        <end position="229"/>
    </location>
</feature>
<evidence type="ECO:0000259" key="2">
    <source>
        <dbReference type="Pfam" id="PF19995"/>
    </source>
</evidence>
<dbReference type="Proteomes" id="UP001056708">
    <property type="component" value="Chromosome"/>
</dbReference>
<feature type="coiled-coil region" evidence="1">
    <location>
        <begin position="5"/>
        <end position="69"/>
    </location>
</feature>
<dbReference type="RefSeq" id="WP_252664864.1">
    <property type="nucleotide sequence ID" value="NZ_CP098611.1"/>
</dbReference>
<organism evidence="3 4">
    <name type="scientific">Phormidium yuhuli AB48</name>
    <dbReference type="NCBI Taxonomy" id="2940671"/>
    <lineage>
        <taxon>Bacteria</taxon>
        <taxon>Bacillati</taxon>
        <taxon>Cyanobacteriota</taxon>
        <taxon>Cyanophyceae</taxon>
        <taxon>Oscillatoriophycideae</taxon>
        <taxon>Oscillatoriales</taxon>
        <taxon>Oscillatoriaceae</taxon>
        <taxon>Phormidium</taxon>
        <taxon>Phormidium yuhuli</taxon>
    </lineage>
</organism>
<accession>A0ABY5AU22</accession>
<gene>
    <name evidence="3" type="ORF">NEA10_08395</name>
</gene>